<reference evidence="4" key="1">
    <citation type="submission" date="2017-05" db="EMBL/GenBank/DDBJ databases">
        <authorList>
            <person name="Lin X."/>
        </authorList>
    </citation>
    <scope>NUCLEOTIDE SEQUENCE [LARGE SCALE GENOMIC DNA]</scope>
    <source>
        <strain evidence="4">JLT2012</strain>
    </source>
</reference>
<organism evidence="3 4">
    <name type="scientific">Pacificimonas flava</name>
    <dbReference type="NCBI Taxonomy" id="1234595"/>
    <lineage>
        <taxon>Bacteria</taxon>
        <taxon>Pseudomonadati</taxon>
        <taxon>Pseudomonadota</taxon>
        <taxon>Alphaproteobacteria</taxon>
        <taxon>Sphingomonadales</taxon>
        <taxon>Sphingosinicellaceae</taxon>
        <taxon>Pacificimonas</taxon>
    </lineage>
</organism>
<protein>
    <recommendedName>
        <fullName evidence="2">Ice-binding protein C-terminal domain-containing protein</fullName>
    </recommendedName>
</protein>
<dbReference type="Proteomes" id="UP000198462">
    <property type="component" value="Unassembled WGS sequence"/>
</dbReference>
<dbReference type="STRING" id="1234595.C725_1579"/>
<dbReference type="RefSeq" id="WP_088712022.1">
    <property type="nucleotide sequence ID" value="NZ_NFZT01000001.1"/>
</dbReference>
<keyword evidence="1" id="KW-0732">Signal</keyword>
<dbReference type="NCBIfam" id="TIGR02595">
    <property type="entry name" value="PEP_CTERM"/>
    <property type="match status" value="1"/>
</dbReference>
<name>A0A219B551_9SPHN</name>
<dbReference type="AlphaFoldDB" id="A0A219B551"/>
<comment type="caution">
    <text evidence="3">The sequence shown here is derived from an EMBL/GenBank/DDBJ whole genome shotgun (WGS) entry which is preliminary data.</text>
</comment>
<evidence type="ECO:0000256" key="1">
    <source>
        <dbReference type="SAM" id="SignalP"/>
    </source>
</evidence>
<keyword evidence="4" id="KW-1185">Reference proteome</keyword>
<dbReference type="Gene3D" id="2.60.120.380">
    <property type="match status" value="1"/>
</dbReference>
<gene>
    <name evidence="3" type="ORF">B5C34_07035</name>
</gene>
<dbReference type="Pfam" id="PF07589">
    <property type="entry name" value="PEP-CTERM"/>
    <property type="match status" value="1"/>
</dbReference>
<accession>A0A219B551</accession>
<evidence type="ECO:0000313" key="3">
    <source>
        <dbReference type="EMBL" id="OWV33236.1"/>
    </source>
</evidence>
<dbReference type="EMBL" id="NFZT01000001">
    <property type="protein sequence ID" value="OWV33236.1"/>
    <property type="molecule type" value="Genomic_DNA"/>
</dbReference>
<feature type="signal peptide" evidence="1">
    <location>
        <begin position="1"/>
        <end position="19"/>
    </location>
</feature>
<feature type="domain" description="Ice-binding protein C-terminal" evidence="2">
    <location>
        <begin position="192"/>
        <end position="214"/>
    </location>
</feature>
<feature type="chain" id="PRO_5012939763" description="Ice-binding protein C-terminal domain-containing protein" evidence="1">
    <location>
        <begin position="20"/>
        <end position="219"/>
    </location>
</feature>
<proteinExistence type="predicted"/>
<evidence type="ECO:0000259" key="2">
    <source>
        <dbReference type="Pfam" id="PF07589"/>
    </source>
</evidence>
<dbReference type="InterPro" id="IPR013424">
    <property type="entry name" value="Ice-binding_C"/>
</dbReference>
<sequence>MFKKVLVAVPFFLSFPAAAGIYVEAEITGGGNDSFLTAESIDAEFSLAFNEDIADSTTIPYVSITASAEDGGVDIFSFFVSSPRRGIFDVDYAAIESEGSEDGPPMAPTSYFDSWLNLYDGLGNLLASADDSDISDGALGSASSLDSFLTYDFTTSGLYYIEVKNYSDAPFNIQGGDPQSPYALQVSLAPQQVPAPGALGLLGLGALALGLRRRTACTR</sequence>
<evidence type="ECO:0000313" key="4">
    <source>
        <dbReference type="Proteomes" id="UP000198462"/>
    </source>
</evidence>